<dbReference type="PANTHER" id="PTHR33258">
    <property type="entry name" value="TRANSPOSASE INSL FOR INSERTION SEQUENCE ELEMENT IS186A-RELATED"/>
    <property type="match status" value="1"/>
</dbReference>
<dbReference type="Proteomes" id="UP001168423">
    <property type="component" value="Unassembled WGS sequence"/>
</dbReference>
<comment type="caution">
    <text evidence="1">The sequence shown here is derived from an EMBL/GenBank/DDBJ whole genome shotgun (WGS) entry which is preliminary data.</text>
</comment>
<dbReference type="EMBL" id="VCYI01000014">
    <property type="protein sequence ID" value="MDN7013495.1"/>
    <property type="molecule type" value="Genomic_DNA"/>
</dbReference>
<reference evidence="1" key="1">
    <citation type="submission" date="2019-05" db="EMBL/GenBank/DDBJ databases">
        <title>Isolation and characterization of methanogens from the cold seep sediment at Four-Way Closure Ridge.</title>
        <authorList>
            <person name="You Y.-T."/>
            <person name="Chen S.-C."/>
            <person name="Zhang W.-L."/>
            <person name="Lai M.-C."/>
        </authorList>
    </citation>
    <scope>NUCLEOTIDE SEQUENCE</scope>
    <source>
        <strain evidence="1">FWC-SCC3</strain>
    </source>
</reference>
<protein>
    <submittedName>
        <fullName evidence="1">Uncharacterized protein</fullName>
    </submittedName>
</protein>
<proteinExistence type="predicted"/>
<dbReference type="RefSeq" id="WP_301678092.1">
    <property type="nucleotide sequence ID" value="NZ_VCYI01000014.1"/>
</dbReference>
<evidence type="ECO:0000313" key="2">
    <source>
        <dbReference type="Proteomes" id="UP001168423"/>
    </source>
</evidence>
<gene>
    <name evidence="1" type="ORF">FGW20_10705</name>
</gene>
<organism evidence="1 2">
    <name type="scientific">Methanoculleus methanifontis</name>
    <dbReference type="NCBI Taxonomy" id="2584086"/>
    <lineage>
        <taxon>Archaea</taxon>
        <taxon>Methanobacteriati</taxon>
        <taxon>Methanobacteriota</taxon>
        <taxon>Stenosarchaea group</taxon>
        <taxon>Methanomicrobia</taxon>
        <taxon>Methanomicrobiales</taxon>
        <taxon>Methanomicrobiaceae</taxon>
        <taxon>Methanoculleus</taxon>
    </lineage>
</organism>
<accession>A0ABT8M4G9</accession>
<dbReference type="PANTHER" id="PTHR33258:SF1">
    <property type="entry name" value="TRANSPOSASE INSL FOR INSERTION SEQUENCE ELEMENT IS186A-RELATED"/>
    <property type="match status" value="1"/>
</dbReference>
<name>A0ABT8M4G9_9EURY</name>
<keyword evidence="2" id="KW-1185">Reference proteome</keyword>
<evidence type="ECO:0000313" key="1">
    <source>
        <dbReference type="EMBL" id="MDN7013495.1"/>
    </source>
</evidence>
<sequence length="262" mass="30564">MEINLTPMNTTASIVSVTLDTSEHFRHRIQGTDIRQAMAVLKPYQQDIDARVTIPCNPGKRNRKHDVVQIRFIALYNALNDDYHTFFTNIPAQDLSGKDVGALYVARRDSENLFRELKSENLLDRLQSKNEYITEIFLRIPIIRVRISRKLFGTARKILGAPLVTRLKQRLWSIVFAENARRILASLMRENRNLRVFEPWWEIWKTLVTGSISAHVTRLTHTSQWYRRAEQSRIRLLLEMWLSNDFQDVHRGGHALSVGWSG</sequence>